<accession>A0ABV3WNW1</accession>
<sequence>MNAIALTIAGSDSGGGAGIQADLKTFSALGVFGTSVITAITAQNTLGVRAVEDISPEMVGHQIDAIFDDIAVGATKIGMVSRVATIAVIAERLSRRAVRPVLDPVMVATSGDRLLAADAVGALREQLLPIAALVTPNLPEAALLADTGIAENEQDMIEQAETILKSGAGAVLVKGGHGNGAESVDILVTSKGTARYAAPRVQTPNTHGTGCTLSAAIAAGLASGLTLEDAVAQAKTYLQKALQASDRLLVGRGHGPVHHFHHWWETR</sequence>
<evidence type="ECO:0000313" key="4">
    <source>
        <dbReference type="EMBL" id="MEX4006330.1"/>
    </source>
</evidence>
<name>A0ABV3WNW1_9HYPH</name>
<keyword evidence="4" id="KW-0418">Kinase</keyword>
<comment type="caution">
    <text evidence="4">The sequence shown here is derived from an EMBL/GenBank/DDBJ whole genome shotgun (WGS) entry which is preliminary data.</text>
</comment>
<dbReference type="InterPro" id="IPR004399">
    <property type="entry name" value="HMP/HMP-P_kinase_dom"/>
</dbReference>
<protein>
    <recommendedName>
        <fullName evidence="2">hydroxymethylpyrimidine kinase</fullName>
        <ecNumber evidence="2">2.7.1.49</ecNumber>
    </recommendedName>
</protein>
<comment type="pathway">
    <text evidence="1">Cofactor biosynthesis; thiamine diphosphate biosynthesis.</text>
</comment>
<dbReference type="InterPro" id="IPR013749">
    <property type="entry name" value="PM/HMP-P_kinase-1"/>
</dbReference>
<dbReference type="RefSeq" id="WP_368801669.1">
    <property type="nucleotide sequence ID" value="NZ_JAZHFV010000001.1"/>
</dbReference>
<dbReference type="SUPFAM" id="SSF53613">
    <property type="entry name" value="Ribokinase-like"/>
    <property type="match status" value="1"/>
</dbReference>
<dbReference type="InterPro" id="IPR029056">
    <property type="entry name" value="Ribokinase-like"/>
</dbReference>
<dbReference type="EMBL" id="JAZHFV010000001">
    <property type="protein sequence ID" value="MEX4006330.1"/>
    <property type="molecule type" value="Genomic_DNA"/>
</dbReference>
<dbReference type="GO" id="GO:0008902">
    <property type="term" value="F:hydroxymethylpyrimidine kinase activity"/>
    <property type="evidence" value="ECO:0007669"/>
    <property type="project" value="UniProtKB-EC"/>
</dbReference>
<dbReference type="PANTHER" id="PTHR20858:SF17">
    <property type="entry name" value="HYDROXYMETHYLPYRIMIDINE_PHOSPHOMETHYLPYRIMIDINE KINASE THI20-RELATED"/>
    <property type="match status" value="1"/>
</dbReference>
<dbReference type="GO" id="GO:0008972">
    <property type="term" value="F:phosphomethylpyrimidine kinase activity"/>
    <property type="evidence" value="ECO:0007669"/>
    <property type="project" value="UniProtKB-EC"/>
</dbReference>
<dbReference type="CDD" id="cd01169">
    <property type="entry name" value="HMPP_kinase"/>
    <property type="match status" value="1"/>
</dbReference>
<evidence type="ECO:0000256" key="1">
    <source>
        <dbReference type="ARBA" id="ARBA00004948"/>
    </source>
</evidence>
<keyword evidence="4" id="KW-0808">Transferase</keyword>
<gene>
    <name evidence="4" type="primary">thiD</name>
    <name evidence="4" type="ORF">V1479_03375</name>
</gene>
<feature type="domain" description="Pyridoxamine kinase/Phosphomethylpyrimidine kinase" evidence="3">
    <location>
        <begin position="12"/>
        <end position="258"/>
    </location>
</feature>
<dbReference type="Gene3D" id="3.40.1190.20">
    <property type="match status" value="1"/>
</dbReference>
<dbReference type="Pfam" id="PF08543">
    <property type="entry name" value="Phos_pyr_kin"/>
    <property type="match status" value="1"/>
</dbReference>
<evidence type="ECO:0000259" key="3">
    <source>
        <dbReference type="Pfam" id="PF08543"/>
    </source>
</evidence>
<dbReference type="NCBIfam" id="TIGR00097">
    <property type="entry name" value="HMP-P_kinase"/>
    <property type="match status" value="1"/>
</dbReference>
<organism evidence="4 5">
    <name type="scientific">Neoaquamicrobium sediminum</name>
    <dbReference type="NCBI Taxonomy" id="1849104"/>
    <lineage>
        <taxon>Bacteria</taxon>
        <taxon>Pseudomonadati</taxon>
        <taxon>Pseudomonadota</taxon>
        <taxon>Alphaproteobacteria</taxon>
        <taxon>Hyphomicrobiales</taxon>
        <taxon>Phyllobacteriaceae</taxon>
        <taxon>Neoaquamicrobium</taxon>
    </lineage>
</organism>
<dbReference type="Proteomes" id="UP001559025">
    <property type="component" value="Unassembled WGS sequence"/>
</dbReference>
<keyword evidence="5" id="KW-1185">Reference proteome</keyword>
<evidence type="ECO:0000313" key="5">
    <source>
        <dbReference type="Proteomes" id="UP001559025"/>
    </source>
</evidence>
<dbReference type="PANTHER" id="PTHR20858">
    <property type="entry name" value="PHOSPHOMETHYLPYRIMIDINE KINASE"/>
    <property type="match status" value="1"/>
</dbReference>
<dbReference type="EC" id="2.7.1.49" evidence="2"/>
<reference evidence="4 5" key="1">
    <citation type="submission" date="2024-01" db="EMBL/GenBank/DDBJ databases">
        <title>New evidence supports the origin of RcGTA from prophage.</title>
        <authorList>
            <person name="Xu Y."/>
            <person name="Liu B."/>
            <person name="Chen F."/>
        </authorList>
    </citation>
    <scope>NUCLEOTIDE SEQUENCE [LARGE SCALE GENOMIC DNA]</scope>
    <source>
        <strain evidence="4 5">CBW1107-2</strain>
    </source>
</reference>
<evidence type="ECO:0000256" key="2">
    <source>
        <dbReference type="ARBA" id="ARBA00012135"/>
    </source>
</evidence>
<proteinExistence type="predicted"/>